<evidence type="ECO:0000256" key="4">
    <source>
        <dbReference type="ARBA" id="ARBA00023136"/>
    </source>
</evidence>
<feature type="non-terminal residue" evidence="7">
    <location>
        <position position="74"/>
    </location>
</feature>
<feature type="transmembrane region" description="Helical" evidence="6">
    <location>
        <begin position="33"/>
        <end position="55"/>
    </location>
</feature>
<gene>
    <name evidence="7" type="ORF">S01H1_34936</name>
</gene>
<comment type="subcellular location">
    <subcellularLocation>
        <location evidence="1">Membrane</location>
        <topology evidence="1">Multi-pass membrane protein</topology>
    </subcellularLocation>
</comment>
<dbReference type="SUPFAM" id="SSF161098">
    <property type="entry name" value="MetI-like"/>
    <property type="match status" value="1"/>
</dbReference>
<dbReference type="GO" id="GO:0016020">
    <property type="term" value="C:membrane"/>
    <property type="evidence" value="ECO:0007669"/>
    <property type="project" value="UniProtKB-SubCell"/>
</dbReference>
<keyword evidence="2 6" id="KW-0812">Transmembrane</keyword>
<evidence type="ECO:0000256" key="2">
    <source>
        <dbReference type="ARBA" id="ARBA00022692"/>
    </source>
</evidence>
<dbReference type="InterPro" id="IPR035906">
    <property type="entry name" value="MetI-like_sf"/>
</dbReference>
<evidence type="ECO:0000256" key="1">
    <source>
        <dbReference type="ARBA" id="ARBA00004141"/>
    </source>
</evidence>
<evidence type="ECO:0000256" key="5">
    <source>
        <dbReference type="SAM" id="MobiDB-lite"/>
    </source>
</evidence>
<name>X0V8H2_9ZZZZ</name>
<keyword evidence="4 6" id="KW-0472">Membrane</keyword>
<organism evidence="7">
    <name type="scientific">marine sediment metagenome</name>
    <dbReference type="NCBI Taxonomy" id="412755"/>
    <lineage>
        <taxon>unclassified sequences</taxon>
        <taxon>metagenomes</taxon>
        <taxon>ecological metagenomes</taxon>
    </lineage>
</organism>
<evidence type="ECO:0000256" key="6">
    <source>
        <dbReference type="SAM" id="Phobius"/>
    </source>
</evidence>
<accession>X0V8H2</accession>
<reference evidence="7" key="1">
    <citation type="journal article" date="2014" name="Front. Microbiol.">
        <title>High frequency of phylogenetically diverse reductive dehalogenase-homologous genes in deep subseafloor sedimentary metagenomes.</title>
        <authorList>
            <person name="Kawai M."/>
            <person name="Futagami T."/>
            <person name="Toyoda A."/>
            <person name="Takaki Y."/>
            <person name="Nishi S."/>
            <person name="Hori S."/>
            <person name="Arai W."/>
            <person name="Tsubouchi T."/>
            <person name="Morono Y."/>
            <person name="Uchiyama I."/>
            <person name="Ito T."/>
            <person name="Fujiyama A."/>
            <person name="Inagaki F."/>
            <person name="Takami H."/>
        </authorList>
    </citation>
    <scope>NUCLEOTIDE SEQUENCE</scope>
    <source>
        <strain evidence="7">Expedition CK06-06</strain>
    </source>
</reference>
<keyword evidence="3 6" id="KW-1133">Transmembrane helix</keyword>
<evidence type="ECO:0000313" key="7">
    <source>
        <dbReference type="EMBL" id="GAG07662.1"/>
    </source>
</evidence>
<evidence type="ECO:0000256" key="3">
    <source>
        <dbReference type="ARBA" id="ARBA00022989"/>
    </source>
</evidence>
<dbReference type="AlphaFoldDB" id="X0V8H2"/>
<dbReference type="EMBL" id="BARS01021791">
    <property type="protein sequence ID" value="GAG07662.1"/>
    <property type="molecule type" value="Genomic_DNA"/>
</dbReference>
<comment type="caution">
    <text evidence="7">The sequence shown here is derived from an EMBL/GenBank/DDBJ whole genome shotgun (WGS) entry which is preliminary data.</text>
</comment>
<proteinExistence type="predicted"/>
<feature type="region of interest" description="Disordered" evidence="5">
    <location>
        <begin position="1"/>
        <end position="24"/>
    </location>
</feature>
<protein>
    <submittedName>
        <fullName evidence="7">Uncharacterized protein</fullName>
    </submittedName>
</protein>
<sequence length="74" mass="8401">MEPTDARPISAAPTREEVLHPHPRRSRPKLNAVLRHATIIFFCLIVLVPIAWMVLVSVKSIPDAYTGDLWPKNF</sequence>